<evidence type="ECO:0000313" key="2">
    <source>
        <dbReference type="EMBL" id="KAF9597682.1"/>
    </source>
</evidence>
<evidence type="ECO:0000313" key="3">
    <source>
        <dbReference type="Proteomes" id="UP000631114"/>
    </source>
</evidence>
<organism evidence="2 3">
    <name type="scientific">Coptis chinensis</name>
    <dbReference type="NCBI Taxonomy" id="261450"/>
    <lineage>
        <taxon>Eukaryota</taxon>
        <taxon>Viridiplantae</taxon>
        <taxon>Streptophyta</taxon>
        <taxon>Embryophyta</taxon>
        <taxon>Tracheophyta</taxon>
        <taxon>Spermatophyta</taxon>
        <taxon>Magnoliopsida</taxon>
        <taxon>Ranunculales</taxon>
        <taxon>Ranunculaceae</taxon>
        <taxon>Coptidoideae</taxon>
        <taxon>Coptis</taxon>
    </lineage>
</organism>
<keyword evidence="3" id="KW-1185">Reference proteome</keyword>
<dbReference type="GO" id="GO:0009733">
    <property type="term" value="P:response to auxin"/>
    <property type="evidence" value="ECO:0007669"/>
    <property type="project" value="InterPro"/>
</dbReference>
<gene>
    <name evidence="2" type="ORF">IFM89_021160</name>
</gene>
<dbReference type="Proteomes" id="UP000631114">
    <property type="component" value="Unassembled WGS sequence"/>
</dbReference>
<dbReference type="Pfam" id="PF02519">
    <property type="entry name" value="Auxin_inducible"/>
    <property type="match status" value="1"/>
</dbReference>
<reference evidence="2 3" key="1">
    <citation type="submission" date="2020-10" db="EMBL/GenBank/DDBJ databases">
        <title>The Coptis chinensis genome and diversification of protoberbering-type alkaloids.</title>
        <authorList>
            <person name="Wang B."/>
            <person name="Shu S."/>
            <person name="Song C."/>
            <person name="Liu Y."/>
        </authorList>
    </citation>
    <scope>NUCLEOTIDE SEQUENCE [LARGE SCALE GENOMIC DNA]</scope>
    <source>
        <strain evidence="2">HL-2020</strain>
        <tissue evidence="2">Leaf</tissue>
    </source>
</reference>
<comment type="similarity">
    <text evidence="1">Belongs to the ARG7 family.</text>
</comment>
<evidence type="ECO:0000256" key="1">
    <source>
        <dbReference type="ARBA" id="ARBA00006974"/>
    </source>
</evidence>
<comment type="caution">
    <text evidence="2">The sequence shown here is derived from an EMBL/GenBank/DDBJ whole genome shotgun (WGS) entry which is preliminary data.</text>
</comment>
<dbReference type="AlphaFoldDB" id="A0A835LM81"/>
<dbReference type="InterPro" id="IPR003676">
    <property type="entry name" value="SAUR_fam"/>
</dbReference>
<protein>
    <submittedName>
        <fullName evidence="2">Uncharacterized protein</fullName>
    </submittedName>
</protein>
<proteinExistence type="inferred from homology"/>
<name>A0A835LM81_9MAGN</name>
<sequence length="106" mass="12038">MSPMAKFKKFLLSPFKKLTGCTNNIDTDSVSNGDSESKAFALVCVGKENKEYRMPVQYMYSPLFQTLVLKKGKEDAFDFDLDKRAKEGPIILSCTIQEFEHFLVVV</sequence>
<dbReference type="EMBL" id="JADFTS010000007">
    <property type="protein sequence ID" value="KAF9597682.1"/>
    <property type="molecule type" value="Genomic_DNA"/>
</dbReference>
<dbReference type="OrthoDB" id="1489976at2759"/>
<accession>A0A835LM81</accession>